<feature type="compositionally biased region" description="Basic and acidic residues" evidence="1">
    <location>
        <begin position="1195"/>
        <end position="1215"/>
    </location>
</feature>
<proteinExistence type="predicted"/>
<dbReference type="Proteomes" id="UP001295794">
    <property type="component" value="Unassembled WGS sequence"/>
</dbReference>
<dbReference type="AlphaFoldDB" id="A0AAD2HIJ4"/>
<evidence type="ECO:0000313" key="3">
    <source>
        <dbReference type="Proteomes" id="UP001295794"/>
    </source>
</evidence>
<sequence length="1261" mass="142800">TIAQNWKWHRRAGSRHRVLSSAVRKRRSELTATLELRPHLEYSPKRTHVRCLPCLEERKSGTGRFIDRRNLKAHLETSTHSAAWTNHQVRAKNREPEIASIDTSYTADALQDIVGLEDNVAMLASTRLGMFSESSTNLSPEHPDPSLLARGRDDWSAPVPLLISELGLGSSDLCEADTPEKRRALLAHQFQEILMDATNAQTPLDLLSDEDFLGDEINEIMAREQGDEDDDLCFDFDARASSAYRPYPNKAMMLLDIMDNLPRCRFTSLQLSLIIHFAKQLGAPDIPSLKSFRQFQQVLQEKTGHKPVRCVSQFENVFYMNDIRDAIARDLANPLVAPHLHFYPEEPSGPISEVYQAERWFEYTASQLTPMYSRGHKRWWIEELSRLYDGTFVIPHTWIVRQGVLTADASVVIHNPDGSWTISSEERTILAADLELDFGDITALFGQDFQWTDVSTVQVMPNVQRKLVDEDEDLFVVMVSPWADDVSGNRSKQYNKHMNMYTGNGCLPGRLLQQEFHMHFLSSSPHATSPEQFSAFRDQVKATETDPIRCFNAATKRKARVILRVPSLPADNPQQSEESSHMGSNANFPCRKCHWGGTKIEKESDELYHRCHYPGIMRNTAEIRTCLRRQLELATRGDSKRIEELQRTTGTKDKITQHWIGVLLDKFKLMKSNVPRPGVEDIAVKLNQWLDEQPGDKMNPLLDLLGLDPSQDTPIELLHTVLLGIMKYIWHFMNTKKWSDEDRHLLAIRLQSTDLSGLSVPPIRAAYMIQYKNNLIGKHFKTLMQTLAFHVHGIATPEEFSLMKAAGDLGARLWVPEIDDMTTYLAEIEVAVANILDAFDAVDPSRILDKIKIHLLTHIADDIRRFGPPIRSATEIQESYNAVFRLCSVYSNRQAPSRDISTKFASMARMKHLLCGGLWYNADRDHWINAGDAVCRVLQDDATFQQFLGWTKPKDVSPGSISAMPKRIPLRKWTTTHASRYQDSTLSAKLPNGSTAEMWKAGQTLTAQSGDAIQKGGWVVALDPHAKVVFGRVIELLHSPVAIVTIECFVMGEKRHPDFKWPVLRRPTGQEIVAGAKNFWVLEGSAVQLAISVQHDCRRGGCEPNIVRKEKQEREETNQITKLIQHSDDDRFILNLSACHNHVQLCRILPPEMTMLEPLHPDRKTFHTLMSSQAQSIKTKKRKRTAEKRRATAAAKREDADRAEGEAGRAEKVIDEEADGAADSDLEGSDAGGSPGMETEELAFVSVDLDERPRKWRKAAM</sequence>
<reference evidence="2" key="1">
    <citation type="submission" date="2023-11" db="EMBL/GenBank/DDBJ databases">
        <authorList>
            <person name="De Vega J J."/>
            <person name="De Vega J J."/>
        </authorList>
    </citation>
    <scope>NUCLEOTIDE SEQUENCE</scope>
</reference>
<comment type="caution">
    <text evidence="2">The sequence shown here is derived from an EMBL/GenBank/DDBJ whole genome shotgun (WGS) entry which is preliminary data.</text>
</comment>
<feature type="compositionally biased region" description="Basic residues" evidence="1">
    <location>
        <begin position="1178"/>
        <end position="1187"/>
    </location>
</feature>
<feature type="compositionally biased region" description="Acidic residues" evidence="1">
    <location>
        <begin position="1216"/>
        <end position="1228"/>
    </location>
</feature>
<organism evidence="2 3">
    <name type="scientific">Mycena citricolor</name>
    <dbReference type="NCBI Taxonomy" id="2018698"/>
    <lineage>
        <taxon>Eukaryota</taxon>
        <taxon>Fungi</taxon>
        <taxon>Dikarya</taxon>
        <taxon>Basidiomycota</taxon>
        <taxon>Agaricomycotina</taxon>
        <taxon>Agaricomycetes</taxon>
        <taxon>Agaricomycetidae</taxon>
        <taxon>Agaricales</taxon>
        <taxon>Marasmiineae</taxon>
        <taxon>Mycenaceae</taxon>
        <taxon>Mycena</taxon>
    </lineage>
</organism>
<protein>
    <submittedName>
        <fullName evidence="2">Uncharacterized protein</fullName>
    </submittedName>
</protein>
<feature type="non-terminal residue" evidence="2">
    <location>
        <position position="1"/>
    </location>
</feature>
<dbReference type="PANTHER" id="PTHR31912:SF34">
    <property type="entry name" value="NOTOCHORD-RELATED PROTEIN"/>
    <property type="match status" value="1"/>
</dbReference>
<evidence type="ECO:0000256" key="1">
    <source>
        <dbReference type="SAM" id="MobiDB-lite"/>
    </source>
</evidence>
<feature type="region of interest" description="Disordered" evidence="1">
    <location>
        <begin position="1171"/>
        <end position="1261"/>
    </location>
</feature>
<keyword evidence="3" id="KW-1185">Reference proteome</keyword>
<dbReference type="PANTHER" id="PTHR31912">
    <property type="entry name" value="IP13529P"/>
    <property type="match status" value="1"/>
</dbReference>
<name>A0AAD2HIJ4_9AGAR</name>
<gene>
    <name evidence="2" type="ORF">MYCIT1_LOCUS24896</name>
</gene>
<evidence type="ECO:0000313" key="2">
    <source>
        <dbReference type="EMBL" id="CAK5276546.1"/>
    </source>
</evidence>
<dbReference type="EMBL" id="CAVNYO010000409">
    <property type="protein sequence ID" value="CAK5276546.1"/>
    <property type="molecule type" value="Genomic_DNA"/>
</dbReference>
<accession>A0AAD2HIJ4</accession>